<dbReference type="PANTHER" id="PTHR19959:SF119">
    <property type="entry name" value="FUNGAL LIPASE-LIKE DOMAIN-CONTAINING PROTEIN"/>
    <property type="match status" value="1"/>
</dbReference>
<feature type="domain" description="Anaphase-promoting complex subunit 5" evidence="1">
    <location>
        <begin position="38"/>
        <end position="70"/>
    </location>
</feature>
<evidence type="ECO:0000259" key="1">
    <source>
        <dbReference type="Pfam" id="PF12862"/>
    </source>
</evidence>
<dbReference type="InterPro" id="IPR026000">
    <property type="entry name" value="Apc5_dom"/>
</dbReference>
<proteinExistence type="predicted"/>
<evidence type="ECO:0000313" key="3">
    <source>
        <dbReference type="Proteomes" id="UP001218218"/>
    </source>
</evidence>
<dbReference type="Pfam" id="PF12862">
    <property type="entry name" value="ANAPC5"/>
    <property type="match status" value="1"/>
</dbReference>
<dbReference type="SUPFAM" id="SSF48452">
    <property type="entry name" value="TPR-like"/>
    <property type="match status" value="1"/>
</dbReference>
<dbReference type="AlphaFoldDB" id="A0AAD7A4U4"/>
<dbReference type="Proteomes" id="UP001218218">
    <property type="component" value="Unassembled WGS sequence"/>
</dbReference>
<reference evidence="2" key="1">
    <citation type="submission" date="2023-03" db="EMBL/GenBank/DDBJ databases">
        <title>Massive genome expansion in bonnet fungi (Mycena s.s.) driven by repeated elements and novel gene families across ecological guilds.</title>
        <authorList>
            <consortium name="Lawrence Berkeley National Laboratory"/>
            <person name="Harder C.B."/>
            <person name="Miyauchi S."/>
            <person name="Viragh M."/>
            <person name="Kuo A."/>
            <person name="Thoen E."/>
            <person name="Andreopoulos B."/>
            <person name="Lu D."/>
            <person name="Skrede I."/>
            <person name="Drula E."/>
            <person name="Henrissat B."/>
            <person name="Morin E."/>
            <person name="Kohler A."/>
            <person name="Barry K."/>
            <person name="LaButti K."/>
            <person name="Morin E."/>
            <person name="Salamov A."/>
            <person name="Lipzen A."/>
            <person name="Mereny Z."/>
            <person name="Hegedus B."/>
            <person name="Baldrian P."/>
            <person name="Stursova M."/>
            <person name="Weitz H."/>
            <person name="Taylor A."/>
            <person name="Grigoriev I.V."/>
            <person name="Nagy L.G."/>
            <person name="Martin F."/>
            <person name="Kauserud H."/>
        </authorList>
    </citation>
    <scope>NUCLEOTIDE SEQUENCE</scope>
    <source>
        <strain evidence="2">CBHHK002</strain>
    </source>
</reference>
<dbReference type="InterPro" id="IPR011990">
    <property type="entry name" value="TPR-like_helical_dom_sf"/>
</dbReference>
<dbReference type="PANTHER" id="PTHR19959">
    <property type="entry name" value="KINESIN LIGHT CHAIN"/>
    <property type="match status" value="1"/>
</dbReference>
<dbReference type="Gene3D" id="1.25.40.10">
    <property type="entry name" value="Tetratricopeptide repeat domain"/>
    <property type="match status" value="2"/>
</dbReference>
<dbReference type="Pfam" id="PF13374">
    <property type="entry name" value="TPR_10"/>
    <property type="match status" value="1"/>
</dbReference>
<sequence>MDNPERALKYAERAVAACQKDIGPDEDVKYRKCILVHSLVIVSSCLATLGRNNKALAAAQEAVSVYTENAPHMWEKFLYTTRKQELGANAFHTLSLRLTLSGKAQQALQNAEKATKLYRELVALAPRHLPTLASSLRNLGSILWDVGRRDEAVAACEEAVGIMRKVSSPETYFLPALAEALDQLAGYLAEKGDVGRAAAAAAECAEVRREFVALPPE</sequence>
<keyword evidence="3" id="KW-1185">Reference proteome</keyword>
<organism evidence="2 3">
    <name type="scientific">Mycena albidolilacea</name>
    <dbReference type="NCBI Taxonomy" id="1033008"/>
    <lineage>
        <taxon>Eukaryota</taxon>
        <taxon>Fungi</taxon>
        <taxon>Dikarya</taxon>
        <taxon>Basidiomycota</taxon>
        <taxon>Agaricomycotina</taxon>
        <taxon>Agaricomycetes</taxon>
        <taxon>Agaricomycetidae</taxon>
        <taxon>Agaricales</taxon>
        <taxon>Marasmiineae</taxon>
        <taxon>Mycenaceae</taxon>
        <taxon>Mycena</taxon>
    </lineage>
</organism>
<dbReference type="EMBL" id="JARIHO010000016">
    <property type="protein sequence ID" value="KAJ7349055.1"/>
    <property type="molecule type" value="Genomic_DNA"/>
</dbReference>
<gene>
    <name evidence="2" type="ORF">DFH08DRAFT_697024</name>
</gene>
<accession>A0AAD7A4U4</accession>
<evidence type="ECO:0000313" key="2">
    <source>
        <dbReference type="EMBL" id="KAJ7349055.1"/>
    </source>
</evidence>
<feature type="non-terminal residue" evidence="2">
    <location>
        <position position="217"/>
    </location>
</feature>
<comment type="caution">
    <text evidence="2">The sequence shown here is derived from an EMBL/GenBank/DDBJ whole genome shotgun (WGS) entry which is preliminary data.</text>
</comment>
<name>A0AAD7A4U4_9AGAR</name>
<protein>
    <recommendedName>
        <fullName evidence="1">Anaphase-promoting complex subunit 5 domain-containing protein</fullName>
    </recommendedName>
</protein>